<evidence type="ECO:0000256" key="3">
    <source>
        <dbReference type="PROSITE-ProRule" id="PRU00339"/>
    </source>
</evidence>
<dbReference type="InterPro" id="IPR011990">
    <property type="entry name" value="TPR-like_helical_dom_sf"/>
</dbReference>
<evidence type="ECO:0000256" key="4">
    <source>
        <dbReference type="SAM" id="MobiDB-lite"/>
    </source>
</evidence>
<name>B9SMR9_RICCO</name>
<dbReference type="eggNOG" id="KOG4814">
    <property type="taxonomic scope" value="Eukaryota"/>
</dbReference>
<sequence>MRISEISSPDLWRPNQNPQSPNDQNQYHHLLSQIDSLIKQTETISPSNNDINISSLSTHLRQILTDLSQLQQQHPFSNSVNLHIWKLSYRLWNSCVDISNYSSSSSSSTVTLRHIASDMLFLAVNVTGVPSTVIKSASFYYKTGLIYHDLKNFDLASTCFEKATDILSKIDLMKISDPGERKLILDLNLSRSRSAWEVSDKNLAITLLNRAKNMLFGTFDHYKNLSLQYLAFSKSLLSKRETNDDNSSNNALNDAFKLLTEALDLCQKGSTVSRTREQTLELNELRSKTLRFISAVHLQKEEYESVLKCVRVLRGGEGEGGDHHASLAVLAMKAWLGLERYEEAEKELRGMVVNKGVPEGVWVSAVEAYFEAAGTAAAETIKGLFLGLLGRCHVSASAAVKIAHRVIGSGGEESSIRAKVVAELVSDERVVALFVGEGVVKERKAMHAVLWNCASDHFRSKEYKTSAELFEKSLLYIPYDIENRILRAKGFRVLSLCYLALNQHDRAEEYINEAEKFKIYLQKNNHSGALNQIQAMKACIDFIPDFLSLAAHEAIACHSLSIAAASLSNLLNFYTLGKPMPTTEVEVLRTIITILSKDIGNESEVLKFMKRAHTRASELGTERFYGKGEVGKREQNWFAVTSWNFGTKCGKEKNYELCSEFLRLISEFCAAPIEGQIEEHDIMVCKSLILTVSAMIASENQKKVALIESEVKQAVELLDKAGKMLNLISTEARFLDDKITTIEPEFFFMYTLNASDIHGRLDNLGSQQQLYLVKSFASSKACNPKYLLQIGLHASRGPRANPEVATFALNECLSALLSSPSPDYQDIALIVRALILVASLHKGDSDDDFVYNMYKQAYRIMVGLKEGEYPIEEGKWLAMTAWNRAGLPVRLGLVDAARKWMDIGLELARKVLGMETYRACMEDFVAASGKKLQLQNNG</sequence>
<dbReference type="PROSITE" id="PS50005">
    <property type="entry name" value="TPR"/>
    <property type="match status" value="1"/>
</dbReference>
<proteinExistence type="predicted"/>
<dbReference type="InterPro" id="IPR013940">
    <property type="entry name" value="Spo22/ZIP4/TEX11"/>
</dbReference>
<dbReference type="InterPro" id="IPR039057">
    <property type="entry name" value="Spo22/ZIP4"/>
</dbReference>
<dbReference type="InParanoid" id="B9SMR9"/>
<dbReference type="SMART" id="SM00028">
    <property type="entry name" value="TPR"/>
    <property type="match status" value="3"/>
</dbReference>
<dbReference type="EMBL" id="EQ974037">
    <property type="protein sequence ID" value="EEF35132.1"/>
    <property type="molecule type" value="Genomic_DNA"/>
</dbReference>
<keyword evidence="3" id="KW-0802">TPR repeat</keyword>
<dbReference type="STRING" id="3988.B9SMR9"/>
<dbReference type="PANTHER" id="PTHR40375:SF2">
    <property type="entry name" value="SPORULATION-SPECIFIC PROTEIN 22"/>
    <property type="match status" value="1"/>
</dbReference>
<reference evidence="6" key="1">
    <citation type="journal article" date="2010" name="Nat. Biotechnol.">
        <title>Draft genome sequence of the oilseed species Ricinus communis.</title>
        <authorList>
            <person name="Chan A.P."/>
            <person name="Crabtree J."/>
            <person name="Zhao Q."/>
            <person name="Lorenzi H."/>
            <person name="Orvis J."/>
            <person name="Puiu D."/>
            <person name="Melake-Berhan A."/>
            <person name="Jones K.M."/>
            <person name="Redman J."/>
            <person name="Chen G."/>
            <person name="Cahoon E.B."/>
            <person name="Gedil M."/>
            <person name="Stanke M."/>
            <person name="Haas B.J."/>
            <person name="Wortman J.R."/>
            <person name="Fraser-Liggett C.M."/>
            <person name="Ravel J."/>
            <person name="Rabinowicz P.D."/>
        </authorList>
    </citation>
    <scope>NUCLEOTIDE SEQUENCE [LARGE SCALE GENOMIC DNA]</scope>
    <source>
        <strain evidence="6">cv. Hale</strain>
    </source>
</reference>
<evidence type="ECO:0000256" key="2">
    <source>
        <dbReference type="ARBA" id="ARBA00031845"/>
    </source>
</evidence>
<dbReference type="GO" id="GO:0090173">
    <property type="term" value="P:regulation of synaptonemal complex assembly"/>
    <property type="evidence" value="ECO:0007669"/>
    <property type="project" value="InterPro"/>
</dbReference>
<gene>
    <name evidence="5" type="ORF">RCOM_1628370</name>
</gene>
<dbReference type="FunCoup" id="B9SMR9">
    <property type="interactions" value="1"/>
</dbReference>
<dbReference type="Proteomes" id="UP000008311">
    <property type="component" value="Unassembled WGS sequence"/>
</dbReference>
<evidence type="ECO:0000313" key="6">
    <source>
        <dbReference type="Proteomes" id="UP000008311"/>
    </source>
</evidence>
<feature type="region of interest" description="Disordered" evidence="4">
    <location>
        <begin position="1"/>
        <end position="25"/>
    </location>
</feature>
<dbReference type="Gene3D" id="1.25.40.10">
    <property type="entry name" value="Tetratricopeptide repeat domain"/>
    <property type="match status" value="1"/>
</dbReference>
<feature type="repeat" description="TPR" evidence="3">
    <location>
        <begin position="137"/>
        <end position="170"/>
    </location>
</feature>
<dbReference type="SUPFAM" id="SSF48452">
    <property type="entry name" value="TPR-like"/>
    <property type="match status" value="2"/>
</dbReference>
<accession>B9SMR9</accession>
<evidence type="ECO:0000256" key="1">
    <source>
        <dbReference type="ARBA" id="ARBA00023254"/>
    </source>
</evidence>
<keyword evidence="6" id="KW-1185">Reference proteome</keyword>
<dbReference type="InterPro" id="IPR019734">
    <property type="entry name" value="TPR_rpt"/>
</dbReference>
<evidence type="ECO:0000313" key="5">
    <source>
        <dbReference type="EMBL" id="EEF35132.1"/>
    </source>
</evidence>
<dbReference type="PANTHER" id="PTHR40375">
    <property type="entry name" value="SPORULATION-SPECIFIC PROTEIN 22"/>
    <property type="match status" value="1"/>
</dbReference>
<dbReference type="GO" id="GO:0051321">
    <property type="term" value="P:meiotic cell cycle"/>
    <property type="evidence" value="ECO:0007669"/>
    <property type="project" value="UniProtKB-KW"/>
</dbReference>
<feature type="compositionally biased region" description="Low complexity" evidence="4">
    <location>
        <begin position="14"/>
        <end position="25"/>
    </location>
</feature>
<keyword evidence="1" id="KW-0469">Meiosis</keyword>
<organism evidence="5 6">
    <name type="scientific">Ricinus communis</name>
    <name type="common">Castor bean</name>
    <dbReference type="NCBI Taxonomy" id="3988"/>
    <lineage>
        <taxon>Eukaryota</taxon>
        <taxon>Viridiplantae</taxon>
        <taxon>Streptophyta</taxon>
        <taxon>Embryophyta</taxon>
        <taxon>Tracheophyta</taxon>
        <taxon>Spermatophyta</taxon>
        <taxon>Magnoliopsida</taxon>
        <taxon>eudicotyledons</taxon>
        <taxon>Gunneridae</taxon>
        <taxon>Pentapetalae</taxon>
        <taxon>rosids</taxon>
        <taxon>fabids</taxon>
        <taxon>Malpighiales</taxon>
        <taxon>Euphorbiaceae</taxon>
        <taxon>Acalyphoideae</taxon>
        <taxon>Acalypheae</taxon>
        <taxon>Ricinus</taxon>
    </lineage>
</organism>
<dbReference type="Pfam" id="PF13181">
    <property type="entry name" value="TPR_8"/>
    <property type="match status" value="1"/>
</dbReference>
<dbReference type="AlphaFoldDB" id="B9SMR9"/>
<protein>
    <recommendedName>
        <fullName evidence="2">Protein ZIP4 homolog</fullName>
    </recommendedName>
</protein>
<dbReference type="Pfam" id="PF08631">
    <property type="entry name" value="SPO22"/>
    <property type="match status" value="1"/>
</dbReference>